<dbReference type="CDD" id="cd00130">
    <property type="entry name" value="PAS"/>
    <property type="match status" value="1"/>
</dbReference>
<dbReference type="EMBL" id="KN822956">
    <property type="protein sequence ID" value="KIO32179.1"/>
    <property type="molecule type" value="Genomic_DNA"/>
</dbReference>
<organism evidence="10 11">
    <name type="scientific">Tulasnella calospora MUT 4182</name>
    <dbReference type="NCBI Taxonomy" id="1051891"/>
    <lineage>
        <taxon>Eukaryota</taxon>
        <taxon>Fungi</taxon>
        <taxon>Dikarya</taxon>
        <taxon>Basidiomycota</taxon>
        <taxon>Agaricomycotina</taxon>
        <taxon>Agaricomycetes</taxon>
        <taxon>Cantharellales</taxon>
        <taxon>Tulasnellaceae</taxon>
        <taxon>Tulasnella</taxon>
    </lineage>
</organism>
<accession>A0A0C3QUM2</accession>
<evidence type="ECO:0000256" key="5">
    <source>
        <dbReference type="ARBA" id="ARBA00022777"/>
    </source>
</evidence>
<dbReference type="GO" id="GO:0009927">
    <property type="term" value="F:histidine phosphotransfer kinase activity"/>
    <property type="evidence" value="ECO:0007669"/>
    <property type="project" value="TreeGrafter"/>
</dbReference>
<evidence type="ECO:0000256" key="7">
    <source>
        <dbReference type="SAM" id="Coils"/>
    </source>
</evidence>
<evidence type="ECO:0000259" key="8">
    <source>
        <dbReference type="PROSITE" id="PS50109"/>
    </source>
</evidence>
<feature type="domain" description="Histidine kinase" evidence="8">
    <location>
        <begin position="157"/>
        <end position="434"/>
    </location>
</feature>
<dbReference type="Gene3D" id="3.30.565.10">
    <property type="entry name" value="Histidine kinase-like ATPase, C-terminal domain"/>
    <property type="match status" value="1"/>
</dbReference>
<evidence type="ECO:0000313" key="10">
    <source>
        <dbReference type="EMBL" id="KIO32179.1"/>
    </source>
</evidence>
<dbReference type="GO" id="GO:0005886">
    <property type="term" value="C:plasma membrane"/>
    <property type="evidence" value="ECO:0007669"/>
    <property type="project" value="TreeGrafter"/>
</dbReference>
<dbReference type="InterPro" id="IPR000014">
    <property type="entry name" value="PAS"/>
</dbReference>
<keyword evidence="3" id="KW-0597">Phosphoprotein</keyword>
<feature type="coiled-coil region" evidence="7">
    <location>
        <begin position="120"/>
        <end position="154"/>
    </location>
</feature>
<dbReference type="SMART" id="SM00387">
    <property type="entry name" value="HATPase_c"/>
    <property type="match status" value="1"/>
</dbReference>
<dbReference type="PANTHER" id="PTHR43047">
    <property type="entry name" value="TWO-COMPONENT HISTIDINE PROTEIN KINASE"/>
    <property type="match status" value="1"/>
</dbReference>
<feature type="non-terminal residue" evidence="10">
    <location>
        <position position="510"/>
    </location>
</feature>
<feature type="domain" description="Response regulatory" evidence="9">
    <location>
        <begin position="467"/>
        <end position="510"/>
    </location>
</feature>
<evidence type="ECO:0000256" key="4">
    <source>
        <dbReference type="ARBA" id="ARBA00022679"/>
    </source>
</evidence>
<evidence type="ECO:0000256" key="2">
    <source>
        <dbReference type="ARBA" id="ARBA00012438"/>
    </source>
</evidence>
<dbReference type="Gene3D" id="1.10.287.130">
    <property type="match status" value="1"/>
</dbReference>
<reference evidence="10 11" key="1">
    <citation type="submission" date="2014-04" db="EMBL/GenBank/DDBJ databases">
        <authorList>
            <consortium name="DOE Joint Genome Institute"/>
            <person name="Kuo A."/>
            <person name="Girlanda M."/>
            <person name="Perotto S."/>
            <person name="Kohler A."/>
            <person name="Nagy L.G."/>
            <person name="Floudas D."/>
            <person name="Copeland A."/>
            <person name="Barry K.W."/>
            <person name="Cichocki N."/>
            <person name="Veneault-Fourrey C."/>
            <person name="LaButti K."/>
            <person name="Lindquist E.A."/>
            <person name="Lipzen A."/>
            <person name="Lundell T."/>
            <person name="Morin E."/>
            <person name="Murat C."/>
            <person name="Sun H."/>
            <person name="Tunlid A."/>
            <person name="Henrissat B."/>
            <person name="Grigoriev I.V."/>
            <person name="Hibbett D.S."/>
            <person name="Martin F."/>
            <person name="Nordberg H.P."/>
            <person name="Cantor M.N."/>
            <person name="Hua S.X."/>
        </authorList>
    </citation>
    <scope>NUCLEOTIDE SEQUENCE [LARGE SCALE GENOMIC DNA]</scope>
    <source>
        <strain evidence="10 11">MUT 4182</strain>
    </source>
</reference>
<dbReference type="SUPFAM" id="SSF55785">
    <property type="entry name" value="PYP-like sensor domain (PAS domain)"/>
    <property type="match status" value="1"/>
</dbReference>
<dbReference type="CDD" id="cd00082">
    <property type="entry name" value="HisKA"/>
    <property type="match status" value="1"/>
</dbReference>
<dbReference type="SMART" id="SM00388">
    <property type="entry name" value="HisKA"/>
    <property type="match status" value="1"/>
</dbReference>
<dbReference type="SUPFAM" id="SSF55874">
    <property type="entry name" value="ATPase domain of HSP90 chaperone/DNA topoisomerase II/histidine kinase"/>
    <property type="match status" value="1"/>
</dbReference>
<dbReference type="GO" id="GO:0000155">
    <property type="term" value="F:phosphorelay sensor kinase activity"/>
    <property type="evidence" value="ECO:0007669"/>
    <property type="project" value="InterPro"/>
</dbReference>
<evidence type="ECO:0000313" key="11">
    <source>
        <dbReference type="Proteomes" id="UP000054248"/>
    </source>
</evidence>
<dbReference type="HOGENOM" id="CLU_534821_0_0_1"/>
<dbReference type="Gene3D" id="3.30.450.20">
    <property type="entry name" value="PAS domain"/>
    <property type="match status" value="1"/>
</dbReference>
<dbReference type="SUPFAM" id="SSF52172">
    <property type="entry name" value="CheY-like"/>
    <property type="match status" value="1"/>
</dbReference>
<dbReference type="Pfam" id="PF00512">
    <property type="entry name" value="HisKA"/>
    <property type="match status" value="1"/>
</dbReference>
<dbReference type="InterPro" id="IPR003594">
    <property type="entry name" value="HATPase_dom"/>
</dbReference>
<dbReference type="PRINTS" id="PR00344">
    <property type="entry name" value="BCTRLSENSOR"/>
</dbReference>
<evidence type="ECO:0000256" key="1">
    <source>
        <dbReference type="ARBA" id="ARBA00000085"/>
    </source>
</evidence>
<protein>
    <recommendedName>
        <fullName evidence="2">histidine kinase</fullName>
        <ecNumber evidence="2">2.7.13.3</ecNumber>
    </recommendedName>
</protein>
<dbReference type="InterPro" id="IPR005467">
    <property type="entry name" value="His_kinase_dom"/>
</dbReference>
<proteinExistence type="predicted"/>
<dbReference type="Proteomes" id="UP000054248">
    <property type="component" value="Unassembled WGS sequence"/>
</dbReference>
<dbReference type="OrthoDB" id="60033at2759"/>
<keyword evidence="5" id="KW-0418">Kinase</keyword>
<comment type="catalytic activity">
    <reaction evidence="1">
        <text>ATP + protein L-histidine = ADP + protein N-phospho-L-histidine.</text>
        <dbReference type="EC" id="2.7.13.3"/>
    </reaction>
</comment>
<keyword evidence="4" id="KW-0808">Transferase</keyword>
<dbReference type="InterPro" id="IPR035965">
    <property type="entry name" value="PAS-like_dom_sf"/>
</dbReference>
<dbReference type="InterPro" id="IPR004358">
    <property type="entry name" value="Sig_transdc_His_kin-like_C"/>
</dbReference>
<keyword evidence="11" id="KW-1185">Reference proteome</keyword>
<dbReference type="SUPFAM" id="SSF47384">
    <property type="entry name" value="Homodimeric domain of signal transducing histidine kinase"/>
    <property type="match status" value="1"/>
</dbReference>
<keyword evidence="7" id="KW-0175">Coiled coil</keyword>
<evidence type="ECO:0000256" key="6">
    <source>
        <dbReference type="PROSITE-ProRule" id="PRU00169"/>
    </source>
</evidence>
<gene>
    <name evidence="10" type="ORF">M407DRAFT_18751</name>
</gene>
<comment type="caution">
    <text evidence="6">Lacks conserved residue(s) required for the propagation of feature annotation.</text>
</comment>
<dbReference type="AlphaFoldDB" id="A0A0C3QUM2"/>
<dbReference type="PANTHER" id="PTHR43047:SF66">
    <property type="entry name" value="HISKA"/>
    <property type="match status" value="1"/>
</dbReference>
<dbReference type="STRING" id="1051891.A0A0C3QUM2"/>
<evidence type="ECO:0000259" key="9">
    <source>
        <dbReference type="PROSITE" id="PS50110"/>
    </source>
</evidence>
<dbReference type="PROSITE" id="PS50109">
    <property type="entry name" value="HIS_KIN"/>
    <property type="match status" value="1"/>
</dbReference>
<dbReference type="InterPro" id="IPR036097">
    <property type="entry name" value="HisK_dim/P_sf"/>
</dbReference>
<dbReference type="InterPro" id="IPR001789">
    <property type="entry name" value="Sig_transdc_resp-reg_receiver"/>
</dbReference>
<evidence type="ECO:0000256" key="3">
    <source>
        <dbReference type="ARBA" id="ARBA00022553"/>
    </source>
</evidence>
<dbReference type="EC" id="2.7.13.3" evidence="2"/>
<dbReference type="Gene3D" id="3.40.50.2300">
    <property type="match status" value="1"/>
</dbReference>
<dbReference type="Pfam" id="PF02518">
    <property type="entry name" value="HATPase_c"/>
    <property type="match status" value="1"/>
</dbReference>
<sequence length="510" mass="56907">MNLFEERTKEIKIVSDLNPVGIFRTDSQGEMTYTNRRWHEITDYPSSQPLTNWLWNVHLDFQKDVLELTTRVLKTGEGGSMEIRWQNERWTKLQVEKIANGLIGTVTDVSDRHLYEAARIAQAQEREALAQLRAADAERQRAEADERRRAQELLVDVTSHELRQPVSAILNCSQIVRTNLSTLVDALRKSGAIPFVATEALLKQMEEDLDALDSIYQCGLSQERIANDVLSLSRLQLDTLSIHAVDFQLVPELKRIISIFANELKMKKINLEIKVGRSVTVCNINRVSSDRTRFAQILTNLMSNAIKFTDLAPVQNRRIVVCLDVSPDPPQANKCIAPSLQANVGDLAERVKDSGTLIYVYVTVRDAGPGLKPGDLALIFQRFQQGSNSHDAFGGSGLGLFVSRKLCELMGGNIDVYSVYGQGATFRFCLKMKTAREPAPKVTPPPSPPAVKAKPAFAAPPSQTVYHVLITEDNIINQTVLNRQLKQAGFTTELASNGKEALEKVKRLAF</sequence>
<name>A0A0C3QUM2_9AGAM</name>
<dbReference type="InterPro" id="IPR003661">
    <property type="entry name" value="HisK_dim/P_dom"/>
</dbReference>
<dbReference type="PROSITE" id="PS50110">
    <property type="entry name" value="RESPONSE_REGULATORY"/>
    <property type="match status" value="1"/>
</dbReference>
<dbReference type="InterPro" id="IPR036890">
    <property type="entry name" value="HATPase_C_sf"/>
</dbReference>
<dbReference type="InterPro" id="IPR011006">
    <property type="entry name" value="CheY-like_superfamily"/>
</dbReference>
<reference evidence="11" key="2">
    <citation type="submission" date="2015-01" db="EMBL/GenBank/DDBJ databases">
        <title>Evolutionary Origins and Diversification of the Mycorrhizal Mutualists.</title>
        <authorList>
            <consortium name="DOE Joint Genome Institute"/>
            <consortium name="Mycorrhizal Genomics Consortium"/>
            <person name="Kohler A."/>
            <person name="Kuo A."/>
            <person name="Nagy L.G."/>
            <person name="Floudas D."/>
            <person name="Copeland A."/>
            <person name="Barry K.W."/>
            <person name="Cichocki N."/>
            <person name="Veneault-Fourrey C."/>
            <person name="LaButti K."/>
            <person name="Lindquist E.A."/>
            <person name="Lipzen A."/>
            <person name="Lundell T."/>
            <person name="Morin E."/>
            <person name="Murat C."/>
            <person name="Riley R."/>
            <person name="Ohm R."/>
            <person name="Sun H."/>
            <person name="Tunlid A."/>
            <person name="Henrissat B."/>
            <person name="Grigoriev I.V."/>
            <person name="Hibbett D.S."/>
            <person name="Martin F."/>
        </authorList>
    </citation>
    <scope>NUCLEOTIDE SEQUENCE [LARGE SCALE GENOMIC DNA]</scope>
    <source>
        <strain evidence="11">MUT 4182</strain>
    </source>
</reference>